<evidence type="ECO:0000256" key="1">
    <source>
        <dbReference type="SAM" id="Phobius"/>
    </source>
</evidence>
<feature type="transmembrane region" description="Helical" evidence="1">
    <location>
        <begin position="7"/>
        <end position="27"/>
    </location>
</feature>
<dbReference type="InterPro" id="IPR017850">
    <property type="entry name" value="Alkaline_phosphatase_core_sf"/>
</dbReference>
<protein>
    <submittedName>
        <fullName evidence="3">Uncharacterized protein</fullName>
    </submittedName>
</protein>
<proteinExistence type="predicted"/>
<dbReference type="PANTHER" id="PTHR10974">
    <property type="entry name" value="FI08016P-RELATED"/>
    <property type="match status" value="1"/>
</dbReference>
<dbReference type="Gene3D" id="3.40.720.10">
    <property type="entry name" value="Alkaline Phosphatase, subunit A"/>
    <property type="match status" value="1"/>
</dbReference>
<dbReference type="AlphaFoldDB" id="A0A914YKT9"/>
<keyword evidence="1" id="KW-0812">Transmembrane</keyword>
<keyword evidence="1" id="KW-0472">Membrane</keyword>
<dbReference type="Proteomes" id="UP000887577">
    <property type="component" value="Unplaced"/>
</dbReference>
<dbReference type="GO" id="GO:0005615">
    <property type="term" value="C:extracellular space"/>
    <property type="evidence" value="ECO:0007669"/>
    <property type="project" value="TreeGrafter"/>
</dbReference>
<dbReference type="Pfam" id="PF02995">
    <property type="entry name" value="DUF229"/>
    <property type="match status" value="1"/>
</dbReference>
<dbReference type="CDD" id="cd16021">
    <property type="entry name" value="ALP_like"/>
    <property type="match status" value="1"/>
</dbReference>
<keyword evidence="2" id="KW-1185">Reference proteome</keyword>
<evidence type="ECO:0000313" key="3">
    <source>
        <dbReference type="WBParaSite" id="PSU_v2.g1996.t1"/>
    </source>
</evidence>
<dbReference type="InterPro" id="IPR004245">
    <property type="entry name" value="DUF229"/>
</dbReference>
<accession>A0A914YKT9</accession>
<name>A0A914YKT9_9BILA</name>
<organism evidence="2 3">
    <name type="scientific">Panagrolaimus superbus</name>
    <dbReference type="NCBI Taxonomy" id="310955"/>
    <lineage>
        <taxon>Eukaryota</taxon>
        <taxon>Metazoa</taxon>
        <taxon>Ecdysozoa</taxon>
        <taxon>Nematoda</taxon>
        <taxon>Chromadorea</taxon>
        <taxon>Rhabditida</taxon>
        <taxon>Tylenchina</taxon>
        <taxon>Panagrolaimomorpha</taxon>
        <taxon>Panagrolaimoidea</taxon>
        <taxon>Panagrolaimidae</taxon>
        <taxon>Panagrolaimus</taxon>
    </lineage>
</organism>
<dbReference type="PANTHER" id="PTHR10974:SF75">
    <property type="entry name" value="SULFATASE DOMAIN-CONTAINING PROTEIN"/>
    <property type="match status" value="1"/>
</dbReference>
<evidence type="ECO:0000313" key="2">
    <source>
        <dbReference type="Proteomes" id="UP000887577"/>
    </source>
</evidence>
<reference evidence="3" key="1">
    <citation type="submission" date="2022-11" db="UniProtKB">
        <authorList>
            <consortium name="WormBaseParasite"/>
        </authorList>
    </citation>
    <scope>IDENTIFICATION</scope>
</reference>
<keyword evidence="1" id="KW-1133">Transmembrane helix</keyword>
<sequence>MKPEKLYICILIGIFSFLFIINIFSTFSAPSTLAFYPLEEHTKYEILKSNNISTASSSSSSENNNENNNNYQCILETPDPWDPTIPAKYFITNLTKCEAKYQGLTSLTDGFVKINFNIAKENTTCQWQCLIPNRYDVEYTTSKWFEISERSECDSIKVQCFSNYDDKYYQDLHCQVIPKKVPELKQTSKNLPKYNFHIFVVDAVSRSQGKRFLPKTIEFLENNMEAFHFPFFNKVAWNSWPNGGAFLFGKYPTKDNIPPSITKPLCDNQTFEKHYIGNILQNMGYTTLFNEDVYSIFEKTFVNSTHKLFPLGEEVKKTKTYKAGLLYDDQCKSGLDYNVEMFSKFIDAYDTNIPKFSLNWNSQTSHDQLNYLWIADDILLGFLKKYQKELDNSYFILMGDHGPNVGEHRFSHETIALEERNPMFYLSLPKDLRKDENIIVKNLRQNKKKLISHYDLYATMIDIAESVGAEIPLDTIFHGKSFFKPIPEGRDCGEMGISPMYCNCRYKKANLTSEDPLYQQIIDSIFSKMNETIAPFTDICVVPYYSSKFQPIIKEIFYPGTTKTLKIYQVIFETLPDDGRWETYVSVKFHRDSIEIQNFLNFGNRLNPPWAKRCSQTIRDFCFCKN</sequence>
<dbReference type="WBParaSite" id="PSU_v2.g1996.t1">
    <property type="protein sequence ID" value="PSU_v2.g1996.t1"/>
    <property type="gene ID" value="PSU_v2.g1996"/>
</dbReference>
<dbReference type="SUPFAM" id="SSF53649">
    <property type="entry name" value="Alkaline phosphatase-like"/>
    <property type="match status" value="1"/>
</dbReference>